<dbReference type="Gene3D" id="1.10.275.10">
    <property type="entry name" value="Fumarase/aspartase (N-terminal domain)"/>
    <property type="match status" value="1"/>
</dbReference>
<dbReference type="InterPro" id="IPR024083">
    <property type="entry name" value="Fumarase/histidase_N"/>
</dbReference>
<evidence type="ECO:0000313" key="2">
    <source>
        <dbReference type="Proteomes" id="UP001597295"/>
    </source>
</evidence>
<dbReference type="EMBL" id="JBHUIP010000012">
    <property type="protein sequence ID" value="MFD2263885.1"/>
    <property type="molecule type" value="Genomic_DNA"/>
</dbReference>
<gene>
    <name evidence="1" type="ORF">ACFSM5_13365</name>
</gene>
<keyword evidence="2" id="KW-1185">Reference proteome</keyword>
<dbReference type="GO" id="GO:0016829">
    <property type="term" value="F:lyase activity"/>
    <property type="evidence" value="ECO:0007669"/>
    <property type="project" value="UniProtKB-KW"/>
</dbReference>
<keyword evidence="1" id="KW-0456">Lyase</keyword>
<dbReference type="Proteomes" id="UP001597295">
    <property type="component" value="Unassembled WGS sequence"/>
</dbReference>
<protein>
    <submittedName>
        <fullName evidence="1">Aromatic amino acid lyase</fullName>
    </submittedName>
</protein>
<dbReference type="PANTHER" id="PTHR10362">
    <property type="entry name" value="HISTIDINE AMMONIA-LYASE"/>
    <property type="match status" value="1"/>
</dbReference>
<evidence type="ECO:0000313" key="1">
    <source>
        <dbReference type="EMBL" id="MFD2263885.1"/>
    </source>
</evidence>
<comment type="caution">
    <text evidence="1">The sequence shown here is derived from an EMBL/GenBank/DDBJ whole genome shotgun (WGS) entry which is preliminary data.</text>
</comment>
<dbReference type="Gene3D" id="1.20.200.10">
    <property type="entry name" value="Fumarase/aspartase (Central domain)"/>
    <property type="match status" value="1"/>
</dbReference>
<proteinExistence type="predicted"/>
<dbReference type="SUPFAM" id="SSF48557">
    <property type="entry name" value="L-aspartase-like"/>
    <property type="match status" value="1"/>
</dbReference>
<organism evidence="1 2">
    <name type="scientific">Lacibacterium aquatile</name>
    <dbReference type="NCBI Taxonomy" id="1168082"/>
    <lineage>
        <taxon>Bacteria</taxon>
        <taxon>Pseudomonadati</taxon>
        <taxon>Pseudomonadota</taxon>
        <taxon>Alphaproteobacteria</taxon>
        <taxon>Rhodospirillales</taxon>
        <taxon>Rhodospirillaceae</taxon>
    </lineage>
</organism>
<dbReference type="Pfam" id="PF00221">
    <property type="entry name" value="Lyase_aromatic"/>
    <property type="match status" value="1"/>
</dbReference>
<dbReference type="InterPro" id="IPR008948">
    <property type="entry name" value="L-Aspartase-like"/>
</dbReference>
<accession>A0ABW5DSS8</accession>
<sequence length="492" mass="51858">MSVTLHGPESLTPEVYEAVVYGGAQVEITEDALARVTLHRVRFMSHLATGVVCYGVNTGLGALSKTDLSDEDIAALPRQILLGRAVAFGPPMPGEVARGAMLIKLSQFLSGATAVTPALCGRLVLALNDGMTPYIPAEGHGMAGEIVPLTHLAQTLLGEGRILEGGVAVSAASWLRAKGHPLYDPRPKEGIALINGIAVAPALAYHHLRGLRRLWDRLTLVASAAIEGLAAPLEPYDPAVALLRPEPGMEEVAAAILAAVKGSAITRQKRQAPVSFRVIPQIHGSLLLALDTLEAAILTEMQAVGDNPAFVLGRIPSEDRLLHCGNFHGAAMTAAIEATALALAQAALLSERRLQRLLDARYTGLSPQLALKPGLDAGMVAIHKAALAFAAQVKAQSVPPSLMHADSSFGQEDAMTMAIPALDRLVSLMGLTDRLLACELYTALAAIDQRGETPGAQVEALRAEVRKFIPAYAGDRSYGTEIEALMEFLGRA</sequence>
<dbReference type="InterPro" id="IPR001106">
    <property type="entry name" value="Aromatic_Lyase"/>
</dbReference>
<name>A0ABW5DSS8_9PROT</name>
<dbReference type="RefSeq" id="WP_379876928.1">
    <property type="nucleotide sequence ID" value="NZ_JBHUIP010000012.1"/>
</dbReference>
<reference evidence="2" key="1">
    <citation type="journal article" date="2019" name="Int. J. Syst. Evol. Microbiol.">
        <title>The Global Catalogue of Microorganisms (GCM) 10K type strain sequencing project: providing services to taxonomists for standard genome sequencing and annotation.</title>
        <authorList>
            <consortium name="The Broad Institute Genomics Platform"/>
            <consortium name="The Broad Institute Genome Sequencing Center for Infectious Disease"/>
            <person name="Wu L."/>
            <person name="Ma J."/>
        </authorList>
    </citation>
    <scope>NUCLEOTIDE SEQUENCE [LARGE SCALE GENOMIC DNA]</scope>
    <source>
        <strain evidence="2">CGMCC 1.19062</strain>
    </source>
</reference>